<keyword evidence="1" id="KW-1133">Transmembrane helix</keyword>
<evidence type="ECO:0000256" key="1">
    <source>
        <dbReference type="SAM" id="Phobius"/>
    </source>
</evidence>
<feature type="transmembrane region" description="Helical" evidence="1">
    <location>
        <begin position="6"/>
        <end position="35"/>
    </location>
</feature>
<dbReference type="EMBL" id="KM192361">
    <property type="protein sequence ID" value="AJI44490.1"/>
    <property type="molecule type" value="Genomic_DNA"/>
</dbReference>
<feature type="transmembrane region" description="Helical" evidence="1">
    <location>
        <begin position="122"/>
        <end position="140"/>
    </location>
</feature>
<organism evidence="2">
    <name type="scientific">Acrobeles complexus</name>
    <dbReference type="NCBI Taxonomy" id="293684"/>
    <lineage>
        <taxon>Eukaryota</taxon>
        <taxon>Metazoa</taxon>
        <taxon>Ecdysozoa</taxon>
        <taxon>Nematoda</taxon>
        <taxon>Chromadorea</taxon>
        <taxon>Rhabditida</taxon>
        <taxon>Tylenchina</taxon>
        <taxon>Cephalobomorpha</taxon>
        <taxon>Cephaloboidea</taxon>
        <taxon>Cephalobidae</taxon>
        <taxon>Acrobeles</taxon>
    </lineage>
</organism>
<reference evidence="2" key="1">
    <citation type="journal article" date="2015" name="Zool. Scr.">
        <title>Mitochondrial genomes advance phylogenetic hypotheses for Tylenchina (Nematoda: Chromadorea).</title>
        <authorList>
            <person name="Kim J."/>
            <person name="Lee S.-H."/>
            <person name="Gazi M."/>
            <person name="Kim T."/>
            <person name="Jung D."/>
            <person name="Chun J.-Y."/>
            <person name="Kim S."/>
            <person name="Seo T.-K."/>
            <person name="Park C."/>
            <person name="Boldwin J.G."/>
            <person name="Nadler S.A."/>
            <person name="Park J.-K."/>
        </authorList>
    </citation>
    <scope>NUCLEOTIDE SEQUENCE</scope>
</reference>
<name>A0A0H3V3G5_9BILA</name>
<feature type="transmembrane region" description="Helical" evidence="1">
    <location>
        <begin position="201"/>
        <end position="220"/>
    </location>
</feature>
<keyword evidence="1" id="KW-0472">Membrane</keyword>
<dbReference type="AlphaFoldDB" id="A0A0H3V3G5"/>
<feature type="transmembrane region" description="Helical" evidence="1">
    <location>
        <begin position="171"/>
        <end position="189"/>
    </location>
</feature>
<keyword evidence="1" id="KW-0812">Transmembrane</keyword>
<evidence type="ECO:0000313" key="2">
    <source>
        <dbReference type="EMBL" id="AJI44490.1"/>
    </source>
</evidence>
<accession>A0A0H3V3G5</accession>
<sequence>MVLIILHLVLFVFILYSSVLLMWWGVLFLHSLVFMAMMKMYWGRFTLINYFLVQEMSGSLMLLSALWEEGLSLFLMVKMGASPLHFWVFNVCSEMPGEYLMWFMTVQKLPFMSVMSGVLNESLLLVLLFGVVVCNLQAMLHSSFRQLIILGSTDTLSWNLLWMSLESGESVFSYVLYVVSTWFLLGSVVENSDFESVESFMWVSGAPGMFGLYMKIFFVGGLGESWLGFTFVLVVFMSVLIWSFLYLTVKLSLWSKNSSKFTGVVLLFLNLFMLME</sequence>
<geneLocation type="mitochondrion" evidence="2"/>
<feature type="transmembrane region" description="Helical" evidence="1">
    <location>
        <begin position="47"/>
        <end position="67"/>
    </location>
</feature>
<gene>
    <name evidence="2" type="primary">NAD2</name>
</gene>
<feature type="transmembrane region" description="Helical" evidence="1">
    <location>
        <begin position="226"/>
        <end position="247"/>
    </location>
</feature>
<keyword evidence="2" id="KW-0496">Mitochondrion</keyword>
<proteinExistence type="predicted"/>
<protein>
    <submittedName>
        <fullName evidence="2">NADH dehydrogenase subunit 2</fullName>
    </submittedName>
</protein>